<dbReference type="EMBL" id="MN738760">
    <property type="protein sequence ID" value="QHS83528.1"/>
    <property type="molecule type" value="Genomic_DNA"/>
</dbReference>
<name>A0A6C0AUU2_9ZZZZ</name>
<accession>A0A6C0AUU2</accession>
<feature type="compositionally biased region" description="Basic and acidic residues" evidence="1">
    <location>
        <begin position="556"/>
        <end position="566"/>
    </location>
</feature>
<feature type="compositionally biased region" description="Acidic residues" evidence="1">
    <location>
        <begin position="506"/>
        <end position="520"/>
    </location>
</feature>
<proteinExistence type="predicted"/>
<feature type="compositionally biased region" description="Basic and acidic residues" evidence="1">
    <location>
        <begin position="1483"/>
        <end position="1521"/>
    </location>
</feature>
<protein>
    <submittedName>
        <fullName evidence="2">Uncharacterized protein</fullName>
    </submittedName>
</protein>
<evidence type="ECO:0000256" key="1">
    <source>
        <dbReference type="SAM" id="MobiDB-lite"/>
    </source>
</evidence>
<feature type="region of interest" description="Disordered" evidence="1">
    <location>
        <begin position="1480"/>
        <end position="1521"/>
    </location>
</feature>
<evidence type="ECO:0000313" key="2">
    <source>
        <dbReference type="EMBL" id="QHS83528.1"/>
    </source>
</evidence>
<sequence>MEDFIVTYNESNDREIQYLFTSKNTNLKKEYTHIDSKISKFDTISQVKKKICVYVCQFDLKLSININQLYLWINTTDSPFIKNGKKSELSDNKYENNLIYNYLNKSNEIHFTIRSQLKKRVDQGKDTAKWVESWINANSSNDKMEKSQIDNIIEHTNFIKDVENTKLPKKTLPIKRFRHTMIFVDLVLSKENKGIGLDINKIFKHFPLNNNVPLIKLGTKSNSKTKVYKPAIKNELDTKFWKKWQKEDDKEKNLQIKFMYEFSTVQLTIYNNSSISLRCSGDITTDNWKKIYEKVLEWIIVPINRLIDNNITPLKYENLKYRLINSKTLIKKNVNLKPSLIQEFGRYVPYFSISLEGKLRFIKVTDYLTNKVNIVDELYNLYNRDEKKTAKRVGILFMISDDEADEELNIFVNDKLIRNSNNDTKVIDESALGDSIKITYDSEYIKIIHTGKNPEEIDYAVNILRKMFYIHRIGDSVSKKSIDDDSDSDSDSDEDIDALIANVNDSDSDSDSDSDEDDNLDNNVVDESSSESESEDDTENEAKEDNSWYKLSSTKRPKEPQKDFKRIRFGLPPAGWNPKKTKAGNIRTYRSERLKFYDPELFNMKFSETGKKVNRKDGKVEYSTSCAPTPSHPIAFNHAEHDKLLEILKNYVDDGHPEIKDRPRILDWLEHRNVWYLSCECICVGCMLPIRIDELGKNEECPKCKSNNYTIRNDSKFTGNKIKLGPAKYNLSVWPCRRIRDQLTNPKKAPDMSSYILSKDRFNIELGRLGDLPDLMHKMFGNRSDISKGPLPKSGEPFILRYGIYEKSFDDSFIKAISILYGKNEQIIIDTMIQNLRDVKQFVRTCEGSLIQLFSAKRDNDVDESKYKVWFRDQTIKGSFSDKHMRNIFNSYSNFCDFMNDKTIDHDHNIMWPIMCYPGVLWEYGLNLYLFKTDKKTGNTAEYICPPNGNPFYYHYTEEFVTNKTAFFVFSTMFDGRYFYEPCAKIKPSDKKLKSPQMLFDSFPTTSNTDSAWNSIAPLRQHCGTTLQDKYVSYLRKNRYKLYPLPYTSNLPYLSQSQKELSAKNILELLKLKPKAQVINSKYQSTGLIVEYEQKNFYIPIQSRSIILHLDILERIPCSNIGDFTLSCRFYEWLSNNKMRTKPLEYIVDLKTNKINGIVLETNNIVPVKPSPISGNTRDLKRSTRPTYECDKDEHILDERANYINDFNNFWEGYNQFCMNIAINIKNSKTKIDDKNVEISKDIIKKHSESLVTDEISNHYLTILLKEYDYNYVRRNDIKTGRKPQFLLDLEDTKTTSDTKTFTDNESKDYYIKNQKRQSTYAKYIPYYNPDNLDILTDSKLYSISNIGLKLSKTWQKILHKDFRYADYDNYAWIDKVVHISMSDILIELQNKGDWAEISNKIESCVAILDNQGKVTIWSESKTPKFYLLFYVIDRQIYPIFLMKNGIQQFGISSEDISTEFLEKIGGNCVGEYQTKQSSSLHISEEKKTEEKKTEKKETEEKKTEKKETEEKKTEKKETEENNVKPYCKLLDKKVYKMKRCVRTKLKSEDSDQCVYNDKTRHCRIKK</sequence>
<reference evidence="2" key="1">
    <citation type="journal article" date="2020" name="Nature">
        <title>Giant virus diversity and host interactions through global metagenomics.</title>
        <authorList>
            <person name="Schulz F."/>
            <person name="Roux S."/>
            <person name="Paez-Espino D."/>
            <person name="Jungbluth S."/>
            <person name="Walsh D.A."/>
            <person name="Denef V.J."/>
            <person name="McMahon K.D."/>
            <person name="Konstantinidis K.T."/>
            <person name="Eloe-Fadrosh E.A."/>
            <person name="Kyrpides N.C."/>
            <person name="Woyke T."/>
        </authorList>
    </citation>
    <scope>NUCLEOTIDE SEQUENCE</scope>
    <source>
        <strain evidence="2">GVMAG-S-ERX555961-36</strain>
    </source>
</reference>
<organism evidence="2">
    <name type="scientific">viral metagenome</name>
    <dbReference type="NCBI Taxonomy" id="1070528"/>
    <lineage>
        <taxon>unclassified sequences</taxon>
        <taxon>metagenomes</taxon>
        <taxon>organismal metagenomes</taxon>
    </lineage>
</organism>
<feature type="compositionally biased region" description="Acidic residues" evidence="1">
    <location>
        <begin position="528"/>
        <end position="539"/>
    </location>
</feature>
<feature type="region of interest" description="Disordered" evidence="1">
    <location>
        <begin position="501"/>
        <end position="582"/>
    </location>
</feature>